<evidence type="ECO:0000256" key="1">
    <source>
        <dbReference type="ARBA" id="ARBA00011063"/>
    </source>
</evidence>
<dbReference type="InterPro" id="IPR050438">
    <property type="entry name" value="LMW_PTPase"/>
</dbReference>
<name>G5KFI2_9STRE</name>
<evidence type="ECO:0000256" key="4">
    <source>
        <dbReference type="ARBA" id="ARBA00022912"/>
    </source>
</evidence>
<dbReference type="InterPro" id="IPR036196">
    <property type="entry name" value="Ptyr_pPase_sf"/>
</dbReference>
<proteinExistence type="inferred from homology"/>
<dbReference type="InterPro" id="IPR017867">
    <property type="entry name" value="Tyr_phospatase_low_mol_wt"/>
</dbReference>
<evidence type="ECO:0000256" key="5">
    <source>
        <dbReference type="ARBA" id="ARBA00051722"/>
    </source>
</evidence>
<dbReference type="STRING" id="764291.STRUR_2249"/>
<evidence type="ECO:0000256" key="2">
    <source>
        <dbReference type="ARBA" id="ARBA00013064"/>
    </source>
</evidence>
<dbReference type="InterPro" id="IPR023485">
    <property type="entry name" value="Ptyr_pPase"/>
</dbReference>
<organism evidence="8 9">
    <name type="scientific">Streptococcus urinalis 2285-97</name>
    <dbReference type="NCBI Taxonomy" id="764291"/>
    <lineage>
        <taxon>Bacteria</taxon>
        <taxon>Bacillati</taxon>
        <taxon>Bacillota</taxon>
        <taxon>Bacilli</taxon>
        <taxon>Lactobacillales</taxon>
        <taxon>Streptococcaceae</taxon>
        <taxon>Streptococcus</taxon>
    </lineage>
</organism>
<keyword evidence="9" id="KW-1185">Reference proteome</keyword>
<evidence type="ECO:0000259" key="7">
    <source>
        <dbReference type="SMART" id="SM00226"/>
    </source>
</evidence>
<comment type="catalytic activity">
    <reaction evidence="5">
        <text>O-phospho-L-tyrosyl-[protein] + H2O = L-tyrosyl-[protein] + phosphate</text>
        <dbReference type="Rhea" id="RHEA:10684"/>
        <dbReference type="Rhea" id="RHEA-COMP:10136"/>
        <dbReference type="Rhea" id="RHEA-COMP:20101"/>
        <dbReference type="ChEBI" id="CHEBI:15377"/>
        <dbReference type="ChEBI" id="CHEBI:43474"/>
        <dbReference type="ChEBI" id="CHEBI:46858"/>
        <dbReference type="ChEBI" id="CHEBI:61978"/>
        <dbReference type="EC" id="3.1.3.48"/>
    </reaction>
</comment>
<reference evidence="8 9" key="1">
    <citation type="journal article" date="2014" name="Int. J. Syst. Evol. Microbiol.">
        <title>Phylogenomics and the dynamic genome evolution of the genus Streptococcus.</title>
        <authorList>
            <consortium name="The Broad Institute Genome Sequencing Platform"/>
            <person name="Richards V.P."/>
            <person name="Palmer S.R."/>
            <person name="Pavinski Bitar P.D."/>
            <person name="Qin X."/>
            <person name="Weinstock G.M."/>
            <person name="Highlander S.K."/>
            <person name="Town C.D."/>
            <person name="Burne R.A."/>
            <person name="Stanhope M.J."/>
        </authorList>
    </citation>
    <scope>NUCLEOTIDE SEQUENCE [LARGE SCALE GENOMIC DNA]</scope>
    <source>
        <strain evidence="8 9">2285-97</strain>
    </source>
</reference>
<dbReference type="GO" id="GO:0004725">
    <property type="term" value="F:protein tyrosine phosphatase activity"/>
    <property type="evidence" value="ECO:0007669"/>
    <property type="project" value="UniProtKB-EC"/>
</dbReference>
<dbReference type="Proteomes" id="UP000005388">
    <property type="component" value="Unassembled WGS sequence"/>
</dbReference>
<comment type="similarity">
    <text evidence="1">Belongs to the low molecular weight phosphotyrosine protein phosphatase family.</text>
</comment>
<feature type="active site" description="Nucleophile" evidence="6">
    <location>
        <position position="8"/>
    </location>
</feature>
<evidence type="ECO:0000313" key="8">
    <source>
        <dbReference type="EMBL" id="EHJ55938.1"/>
    </source>
</evidence>
<feature type="active site" description="Proton donor" evidence="6">
    <location>
        <position position="115"/>
    </location>
</feature>
<evidence type="ECO:0000313" key="9">
    <source>
        <dbReference type="Proteomes" id="UP000005388"/>
    </source>
</evidence>
<dbReference type="SMART" id="SM00226">
    <property type="entry name" value="LMWPc"/>
    <property type="match status" value="1"/>
</dbReference>
<evidence type="ECO:0000256" key="3">
    <source>
        <dbReference type="ARBA" id="ARBA00022801"/>
    </source>
</evidence>
<comment type="caution">
    <text evidence="8">The sequence shown here is derived from an EMBL/GenBank/DDBJ whole genome shotgun (WGS) entry which is preliminary data.</text>
</comment>
<dbReference type="Gene3D" id="3.40.50.2300">
    <property type="match status" value="1"/>
</dbReference>
<dbReference type="SUPFAM" id="SSF52788">
    <property type="entry name" value="Phosphotyrosine protein phosphatases I"/>
    <property type="match status" value="1"/>
</dbReference>
<dbReference type="CDD" id="cd16343">
    <property type="entry name" value="LMWPTP"/>
    <property type="match status" value="1"/>
</dbReference>
<keyword evidence="3 8" id="KW-0378">Hydrolase</keyword>
<dbReference type="PRINTS" id="PR00719">
    <property type="entry name" value="LMWPTPASE"/>
</dbReference>
<protein>
    <recommendedName>
        <fullName evidence="2">protein-tyrosine-phosphatase</fullName>
        <ecNumber evidence="2">3.1.3.48</ecNumber>
    </recommendedName>
</protein>
<keyword evidence="4" id="KW-0904">Protein phosphatase</keyword>
<dbReference type="EC" id="3.1.3.48" evidence="2"/>
<accession>G5KFI2</accession>
<dbReference type="RefSeq" id="WP_006738715.1">
    <property type="nucleotide sequence ID" value="NZ_AEUZ02000001.1"/>
</dbReference>
<sequence length="149" mass="17115">MKKVCFVCLGNICRSPMAEFVMKQEASDKDWLIESRGTSDWEHGNPIHPGTQKILTASQIPFENSKASQELTIKDFETFDYLIGMDQQNVKDMKAMSNGRFDHKIALFCQGGVPDPWYTGDFEETYHLVSQGCQTWREIIEKNIQSNEK</sequence>
<dbReference type="PANTHER" id="PTHR11717:SF7">
    <property type="entry name" value="LOW MOLECULAR WEIGHT PHOSPHOTYROSINE PROTEIN PHOSPHATASE"/>
    <property type="match status" value="1"/>
</dbReference>
<evidence type="ECO:0000256" key="6">
    <source>
        <dbReference type="PIRSR" id="PIRSR617867-1"/>
    </source>
</evidence>
<feature type="active site" evidence="6">
    <location>
        <position position="14"/>
    </location>
</feature>
<dbReference type="Pfam" id="PF01451">
    <property type="entry name" value="LMWPc"/>
    <property type="match status" value="1"/>
</dbReference>
<feature type="domain" description="Phosphotyrosine protein phosphatase I" evidence="7">
    <location>
        <begin position="2"/>
        <end position="139"/>
    </location>
</feature>
<dbReference type="eggNOG" id="COG0394">
    <property type="taxonomic scope" value="Bacteria"/>
</dbReference>
<gene>
    <name evidence="8" type="ORF">STRUR_2249</name>
</gene>
<dbReference type="EMBL" id="AEUZ02000001">
    <property type="protein sequence ID" value="EHJ55938.1"/>
    <property type="molecule type" value="Genomic_DNA"/>
</dbReference>
<dbReference type="AlphaFoldDB" id="G5KFI2"/>
<dbReference type="PANTHER" id="PTHR11717">
    <property type="entry name" value="LOW MOLECULAR WEIGHT PROTEIN TYROSINE PHOSPHATASE"/>
    <property type="match status" value="1"/>
</dbReference>